<dbReference type="Gene3D" id="1.10.238.10">
    <property type="entry name" value="EF-hand"/>
    <property type="match status" value="1"/>
</dbReference>
<feature type="non-terminal residue" evidence="6">
    <location>
        <position position="1"/>
    </location>
</feature>
<evidence type="ECO:0000313" key="6">
    <source>
        <dbReference type="EMBL" id="JAR87256.1"/>
    </source>
</evidence>
<dbReference type="PANTHER" id="PTHR23104:SF17">
    <property type="entry name" value="EF-HAND DOMAIN-CONTAINING PROTEIN"/>
    <property type="match status" value="1"/>
</dbReference>
<dbReference type="InterPro" id="IPR011992">
    <property type="entry name" value="EF-hand-dom_pair"/>
</dbReference>
<evidence type="ECO:0000256" key="4">
    <source>
        <dbReference type="SAM" id="SignalP"/>
    </source>
</evidence>
<dbReference type="InterPro" id="IPR002048">
    <property type="entry name" value="EF_hand_dom"/>
</dbReference>
<proteinExistence type="predicted"/>
<feature type="domain" description="EF-hand" evidence="5">
    <location>
        <begin position="62"/>
        <end position="97"/>
    </location>
</feature>
<evidence type="ECO:0000256" key="1">
    <source>
        <dbReference type="ARBA" id="ARBA00022729"/>
    </source>
</evidence>
<dbReference type="SUPFAM" id="SSF47473">
    <property type="entry name" value="EF-hand"/>
    <property type="match status" value="1"/>
</dbReference>
<dbReference type="InterPro" id="IPR018247">
    <property type="entry name" value="EF_Hand_1_Ca_BS"/>
</dbReference>
<dbReference type="InterPro" id="IPR052110">
    <property type="entry name" value="MCFD2-like"/>
</dbReference>
<dbReference type="PANTHER" id="PTHR23104">
    <property type="entry name" value="MULTIPLE COAGULATION FACTOR DEFICIENCY PROTEIN 2 NEURAL STEM CELL DERIVED NEURONAL SURVIVAL PROTEIN"/>
    <property type="match status" value="1"/>
</dbReference>
<name>A0A147B902_9ACAR</name>
<reference evidence="6" key="1">
    <citation type="submission" date="2016-03" db="EMBL/GenBank/DDBJ databases">
        <title>Gut transcriptome analysis on engorged females of Ornithodoros mimon (Acari: Argasidae) and phylogenetic inferences of soft ticks.</title>
        <authorList>
            <person name="Landulfo G.A."/>
            <person name="Giovanni D."/>
            <person name="Carvalho E."/>
            <person name="Junqueira-de-Azevedo I."/>
            <person name="Patane J."/>
            <person name="Mendoca R."/>
            <person name="Barros-Battesti D."/>
        </authorList>
    </citation>
    <scope>NUCLEOTIDE SEQUENCE</scope>
    <source>
        <strain evidence="6">Females</strain>
        <tissue evidence="6">Gut</tissue>
    </source>
</reference>
<evidence type="ECO:0000256" key="2">
    <source>
        <dbReference type="ARBA" id="ARBA00022737"/>
    </source>
</evidence>
<protein>
    <submittedName>
        <fullName evidence="6">Ef hand domain containing</fullName>
    </submittedName>
</protein>
<keyword evidence="3" id="KW-0106">Calcium</keyword>
<keyword evidence="1 4" id="KW-0732">Signal</keyword>
<feature type="chain" id="PRO_5007541848" evidence="4">
    <location>
        <begin position="19"/>
        <end position="135"/>
    </location>
</feature>
<dbReference type="EMBL" id="GEIB01000727">
    <property type="protein sequence ID" value="JAR87256.1"/>
    <property type="molecule type" value="Transcribed_RNA"/>
</dbReference>
<feature type="domain" description="EF-hand" evidence="5">
    <location>
        <begin position="106"/>
        <end position="135"/>
    </location>
</feature>
<organism evidence="6">
    <name type="scientific">Alectorobius mimon</name>
    <dbReference type="NCBI Taxonomy" id="360319"/>
    <lineage>
        <taxon>Eukaryota</taxon>
        <taxon>Metazoa</taxon>
        <taxon>Ecdysozoa</taxon>
        <taxon>Arthropoda</taxon>
        <taxon>Chelicerata</taxon>
        <taxon>Arachnida</taxon>
        <taxon>Acari</taxon>
        <taxon>Parasitiformes</taxon>
        <taxon>Ixodida</taxon>
        <taxon>Ixodoidea</taxon>
        <taxon>Argasidae</taxon>
        <taxon>Ornithodorinae</taxon>
        <taxon>Alectorobius</taxon>
    </lineage>
</organism>
<dbReference type="AlphaFoldDB" id="A0A147B902"/>
<dbReference type="PROSITE" id="PS00018">
    <property type="entry name" value="EF_HAND_1"/>
    <property type="match status" value="2"/>
</dbReference>
<accession>A0A147B902</accession>
<sequence length="135" mass="15542">VWAVLYVAISLCPWTCLADVTDSATAEEIKAKYGAKNFVRDMEHLKEDMAKISELQMEGKLTDEEMVFYFFRMHDFDDNNLLDGLELLAAMKHTQYHPSLPMPDFEQLVAAVDSMMELDKDKDGFLNYFELRSAS</sequence>
<keyword evidence="2" id="KW-0677">Repeat</keyword>
<feature type="signal peptide" evidence="4">
    <location>
        <begin position="1"/>
        <end position="18"/>
    </location>
</feature>
<evidence type="ECO:0000256" key="3">
    <source>
        <dbReference type="ARBA" id="ARBA00022837"/>
    </source>
</evidence>
<dbReference type="PROSITE" id="PS50222">
    <property type="entry name" value="EF_HAND_2"/>
    <property type="match status" value="2"/>
</dbReference>
<dbReference type="GO" id="GO:0005509">
    <property type="term" value="F:calcium ion binding"/>
    <property type="evidence" value="ECO:0007669"/>
    <property type="project" value="InterPro"/>
</dbReference>
<evidence type="ECO:0000259" key="5">
    <source>
        <dbReference type="PROSITE" id="PS50222"/>
    </source>
</evidence>